<protein>
    <recommendedName>
        <fullName evidence="5">HTH merR-type domain-containing protein</fullName>
    </recommendedName>
</protein>
<dbReference type="Gene3D" id="1.10.1660.10">
    <property type="match status" value="1"/>
</dbReference>
<dbReference type="Proteomes" id="UP000789833">
    <property type="component" value="Unassembled WGS sequence"/>
</dbReference>
<dbReference type="PANTHER" id="PTHR30204:SF69">
    <property type="entry name" value="MERR-FAMILY TRANSCRIPTIONAL REGULATOR"/>
    <property type="match status" value="1"/>
</dbReference>
<evidence type="ECO:0000256" key="2">
    <source>
        <dbReference type="ARBA" id="ARBA00023015"/>
    </source>
</evidence>
<gene>
    <name evidence="6" type="ORF">BACCIP111883_00896</name>
</gene>
<dbReference type="SMART" id="SM00422">
    <property type="entry name" value="HTH_MERR"/>
    <property type="match status" value="1"/>
</dbReference>
<name>A0ABM8YK13_9BACI</name>
<sequence length="240" mass="27832">MAPSKLRFYDKKGLLIPGTRLENGYRAYSAEQIQVAKMIDSLRKAEISIEDIKLYFQVDDQRKKDFLTSWKTELDKKLESIQAARKYVGGMKAGGSQQLLLSKWEKEKLFVWQKFEAEKKPYPFRESFSTFNKTLCLLGIKESNQLYVRTTNSTGDKLIGEVGCELEAEVLCDNLEGVYLERIPPTLFAILENCKPDDAFFCFSYIQLVIRFGFQPAGYKLERYDDVHAETYDYFIPLVQ</sequence>
<proteinExistence type="predicted"/>
<feature type="domain" description="HTH merR-type" evidence="5">
    <location>
        <begin position="1"/>
        <end position="58"/>
    </location>
</feature>
<evidence type="ECO:0000313" key="6">
    <source>
        <dbReference type="EMBL" id="CAG9620128.1"/>
    </source>
</evidence>
<dbReference type="CDD" id="cd00592">
    <property type="entry name" value="HTH_MerR-like"/>
    <property type="match status" value="1"/>
</dbReference>
<dbReference type="SUPFAM" id="SSF46955">
    <property type="entry name" value="Putative DNA-binding domain"/>
    <property type="match status" value="1"/>
</dbReference>
<evidence type="ECO:0000256" key="1">
    <source>
        <dbReference type="ARBA" id="ARBA00022491"/>
    </source>
</evidence>
<evidence type="ECO:0000256" key="3">
    <source>
        <dbReference type="ARBA" id="ARBA00023125"/>
    </source>
</evidence>
<evidence type="ECO:0000313" key="7">
    <source>
        <dbReference type="Proteomes" id="UP000789833"/>
    </source>
</evidence>
<dbReference type="InterPro" id="IPR009061">
    <property type="entry name" value="DNA-bd_dom_put_sf"/>
</dbReference>
<dbReference type="EMBL" id="CAKJTJ010000003">
    <property type="protein sequence ID" value="CAG9620128.1"/>
    <property type="molecule type" value="Genomic_DNA"/>
</dbReference>
<evidence type="ECO:0000259" key="5">
    <source>
        <dbReference type="PROSITE" id="PS50937"/>
    </source>
</evidence>
<keyword evidence="4" id="KW-0804">Transcription</keyword>
<comment type="caution">
    <text evidence="6">The sequence shown here is derived from an EMBL/GenBank/DDBJ whole genome shotgun (WGS) entry which is preliminary data.</text>
</comment>
<keyword evidence="3" id="KW-0238">DNA-binding</keyword>
<dbReference type="PANTHER" id="PTHR30204">
    <property type="entry name" value="REDOX-CYCLING DRUG-SENSING TRANSCRIPTIONAL ACTIVATOR SOXR"/>
    <property type="match status" value="1"/>
</dbReference>
<evidence type="ECO:0000256" key="4">
    <source>
        <dbReference type="ARBA" id="ARBA00023163"/>
    </source>
</evidence>
<organism evidence="6 7">
    <name type="scientific">Sutcliffiella rhizosphaerae</name>
    <dbReference type="NCBI Taxonomy" id="2880967"/>
    <lineage>
        <taxon>Bacteria</taxon>
        <taxon>Bacillati</taxon>
        <taxon>Bacillota</taxon>
        <taxon>Bacilli</taxon>
        <taxon>Bacillales</taxon>
        <taxon>Bacillaceae</taxon>
        <taxon>Sutcliffiella</taxon>
    </lineage>
</organism>
<reference evidence="6 7" key="1">
    <citation type="submission" date="2021-10" db="EMBL/GenBank/DDBJ databases">
        <authorList>
            <person name="Criscuolo A."/>
        </authorList>
    </citation>
    <scope>NUCLEOTIDE SEQUENCE [LARGE SCALE GENOMIC DNA]</scope>
    <source>
        <strain evidence="7">CIP 111883</strain>
    </source>
</reference>
<dbReference type="PROSITE" id="PS50937">
    <property type="entry name" value="HTH_MERR_2"/>
    <property type="match status" value="1"/>
</dbReference>
<keyword evidence="2" id="KW-0805">Transcription regulation</keyword>
<dbReference type="InterPro" id="IPR047057">
    <property type="entry name" value="MerR_fam"/>
</dbReference>
<dbReference type="Pfam" id="PF13411">
    <property type="entry name" value="MerR_1"/>
    <property type="match status" value="1"/>
</dbReference>
<keyword evidence="7" id="KW-1185">Reference proteome</keyword>
<accession>A0ABM8YK13</accession>
<keyword evidence="1" id="KW-0678">Repressor</keyword>
<dbReference type="InterPro" id="IPR000551">
    <property type="entry name" value="MerR-type_HTH_dom"/>
</dbReference>